<dbReference type="PANTHER" id="PTHR12419:SF10">
    <property type="entry name" value="DEUBIQUITINASE OTUD6B"/>
    <property type="match status" value="1"/>
</dbReference>
<dbReference type="EC" id="3.4.19.12" evidence="2"/>
<evidence type="ECO:0000256" key="8">
    <source>
        <dbReference type="SAM" id="MobiDB-lite"/>
    </source>
</evidence>
<evidence type="ECO:0000256" key="4">
    <source>
        <dbReference type="ARBA" id="ARBA00022786"/>
    </source>
</evidence>
<dbReference type="EMBL" id="HACG01013246">
    <property type="protein sequence ID" value="CEK60111.1"/>
    <property type="molecule type" value="Transcribed_RNA"/>
</dbReference>
<evidence type="ECO:0000256" key="1">
    <source>
        <dbReference type="ARBA" id="ARBA00000707"/>
    </source>
</evidence>
<dbReference type="InterPro" id="IPR038765">
    <property type="entry name" value="Papain-like_cys_pep_sf"/>
</dbReference>
<comment type="catalytic activity">
    <reaction evidence="1">
        <text>Thiol-dependent hydrolysis of ester, thioester, amide, peptide and isopeptide bonds formed by the C-terminal Gly of ubiquitin (a 76-residue protein attached to proteins as an intracellular targeting signal).</text>
        <dbReference type="EC" id="3.4.19.12"/>
    </reaction>
</comment>
<protein>
    <recommendedName>
        <fullName evidence="2">ubiquitinyl hydrolase 1</fullName>
        <ecNumber evidence="2">3.4.19.12</ecNumber>
    </recommendedName>
</protein>
<keyword evidence="3" id="KW-0645">Protease</keyword>
<dbReference type="PROSITE" id="PS50802">
    <property type="entry name" value="OTU"/>
    <property type="match status" value="1"/>
</dbReference>
<dbReference type="InterPro" id="IPR003323">
    <property type="entry name" value="OTU_dom"/>
</dbReference>
<keyword evidence="4" id="KW-0833">Ubl conjugation pathway</keyword>
<dbReference type="PANTHER" id="PTHR12419">
    <property type="entry name" value="OTU DOMAIN CONTAINING PROTEIN"/>
    <property type="match status" value="1"/>
</dbReference>
<evidence type="ECO:0000256" key="7">
    <source>
        <dbReference type="SAM" id="Coils"/>
    </source>
</evidence>
<reference evidence="10" key="1">
    <citation type="submission" date="2014-12" db="EMBL/GenBank/DDBJ databases">
        <title>Insight into the proteome of Arion vulgaris.</title>
        <authorList>
            <person name="Aradska J."/>
            <person name="Bulat T."/>
            <person name="Smidak R."/>
            <person name="Sarate P."/>
            <person name="Gangsoo J."/>
            <person name="Sialana F."/>
            <person name="Bilban M."/>
            <person name="Lubec G."/>
        </authorList>
    </citation>
    <scope>NUCLEOTIDE SEQUENCE</scope>
    <source>
        <tissue evidence="10">Skin</tissue>
    </source>
</reference>
<evidence type="ECO:0000256" key="3">
    <source>
        <dbReference type="ARBA" id="ARBA00022670"/>
    </source>
</evidence>
<evidence type="ECO:0000313" key="10">
    <source>
        <dbReference type="EMBL" id="CEK60111.1"/>
    </source>
</evidence>
<feature type="region of interest" description="Disordered" evidence="8">
    <location>
        <begin position="134"/>
        <end position="166"/>
    </location>
</feature>
<name>A0A0B6YWJ0_9EUPU</name>
<dbReference type="GO" id="GO:0004843">
    <property type="term" value="F:cysteine-type deubiquitinase activity"/>
    <property type="evidence" value="ECO:0007669"/>
    <property type="project" value="UniProtKB-EC"/>
</dbReference>
<evidence type="ECO:0000259" key="9">
    <source>
        <dbReference type="PROSITE" id="PS50802"/>
    </source>
</evidence>
<feature type="non-terminal residue" evidence="10">
    <location>
        <position position="1"/>
    </location>
</feature>
<keyword evidence="6" id="KW-0788">Thiol protease</keyword>
<keyword evidence="7" id="KW-0175">Coiled coil</keyword>
<keyword evidence="5" id="KW-0378">Hydrolase</keyword>
<dbReference type="GO" id="GO:0006508">
    <property type="term" value="P:proteolysis"/>
    <property type="evidence" value="ECO:0007669"/>
    <property type="project" value="UniProtKB-KW"/>
</dbReference>
<dbReference type="InterPro" id="IPR049772">
    <property type="entry name" value="OTU_OTUD6"/>
</dbReference>
<dbReference type="CDD" id="cd22761">
    <property type="entry name" value="OTU_OTUD6"/>
    <property type="match status" value="1"/>
</dbReference>
<evidence type="ECO:0000256" key="2">
    <source>
        <dbReference type="ARBA" id="ARBA00012759"/>
    </source>
</evidence>
<accession>A0A0B6YWJ0</accession>
<dbReference type="InterPro" id="IPR050704">
    <property type="entry name" value="Peptidase_C85-like"/>
</dbReference>
<dbReference type="Pfam" id="PF02338">
    <property type="entry name" value="OTU"/>
    <property type="match status" value="1"/>
</dbReference>
<evidence type="ECO:0000256" key="5">
    <source>
        <dbReference type="ARBA" id="ARBA00022801"/>
    </source>
</evidence>
<dbReference type="GO" id="GO:0016579">
    <property type="term" value="P:protein deubiquitination"/>
    <property type="evidence" value="ECO:0007669"/>
    <property type="project" value="TreeGrafter"/>
</dbReference>
<feature type="domain" description="OTU" evidence="9">
    <location>
        <begin position="195"/>
        <end position="332"/>
    </location>
</feature>
<proteinExistence type="predicted"/>
<gene>
    <name evidence="10" type="primary">ORF38439</name>
</gene>
<sequence>WRVISYCYSGSNMASHGECNNQISLNNESQEDLVTRHKKERKELQAQIAKLKHSVPKGDKKKKKDVTEQIAQLETDLEVQQNKELQNLSTKLEVSSHITKESTSQSKVDEIAKIDEIAQIDEIAKIDEDIDKDAEEEFSNQTSGKKSKAQKRRDKKQAKGKEREERIKVQEIHNRQGPRQQEMFKIKALLKQRGLKLYEIPADGNCMYSSISHQLSSLSSKLSIDDLRQKTAEYLRLHRDDFLPFLTHPDTGDVLSADEFEKYCDKTAKSPAWGGQIELRALSEVLQVPIEVLQADTSPHVIGENMQGKPITLVYHRHVYRLGEHYNSILPAELTVSKMMRMMTRRMKKIIM</sequence>
<feature type="coiled-coil region" evidence="7">
    <location>
        <begin position="27"/>
        <end position="83"/>
    </location>
</feature>
<feature type="compositionally biased region" description="Basic and acidic residues" evidence="8">
    <location>
        <begin position="157"/>
        <end position="166"/>
    </location>
</feature>
<organism evidence="10">
    <name type="scientific">Arion vulgaris</name>
    <dbReference type="NCBI Taxonomy" id="1028688"/>
    <lineage>
        <taxon>Eukaryota</taxon>
        <taxon>Metazoa</taxon>
        <taxon>Spiralia</taxon>
        <taxon>Lophotrochozoa</taxon>
        <taxon>Mollusca</taxon>
        <taxon>Gastropoda</taxon>
        <taxon>Heterobranchia</taxon>
        <taxon>Euthyneura</taxon>
        <taxon>Panpulmonata</taxon>
        <taxon>Eupulmonata</taxon>
        <taxon>Stylommatophora</taxon>
        <taxon>Helicina</taxon>
        <taxon>Arionoidea</taxon>
        <taxon>Arionidae</taxon>
        <taxon>Arion</taxon>
    </lineage>
</organism>
<dbReference type="SUPFAM" id="SSF54001">
    <property type="entry name" value="Cysteine proteinases"/>
    <property type="match status" value="1"/>
</dbReference>
<dbReference type="AlphaFoldDB" id="A0A0B6YWJ0"/>
<feature type="compositionally biased region" description="Basic residues" evidence="8">
    <location>
        <begin position="145"/>
        <end position="156"/>
    </location>
</feature>
<dbReference type="FunFam" id="3.90.70.80:FF:000003">
    <property type="entry name" value="OTU domain-containing protein 6B"/>
    <property type="match status" value="1"/>
</dbReference>
<dbReference type="Gene3D" id="3.90.70.80">
    <property type="match status" value="1"/>
</dbReference>
<evidence type="ECO:0000256" key="6">
    <source>
        <dbReference type="ARBA" id="ARBA00022807"/>
    </source>
</evidence>